<organism evidence="4">
    <name type="scientific">Oryza sativa subsp. japonica</name>
    <name type="common">Rice</name>
    <dbReference type="NCBI Taxonomy" id="39947"/>
    <lineage>
        <taxon>Eukaryota</taxon>
        <taxon>Viridiplantae</taxon>
        <taxon>Streptophyta</taxon>
        <taxon>Embryophyta</taxon>
        <taxon>Tracheophyta</taxon>
        <taxon>Spermatophyta</taxon>
        <taxon>Magnoliopsida</taxon>
        <taxon>Liliopsida</taxon>
        <taxon>Poales</taxon>
        <taxon>Poaceae</taxon>
        <taxon>BOP clade</taxon>
        <taxon>Oryzoideae</taxon>
        <taxon>Oryzeae</taxon>
        <taxon>Oryzinae</taxon>
        <taxon>Oryza</taxon>
        <taxon>Oryza sativa</taxon>
    </lineage>
</organism>
<dbReference type="InterPro" id="IPR012337">
    <property type="entry name" value="RNaseH-like_sf"/>
</dbReference>
<feature type="region of interest" description="Disordered" evidence="1">
    <location>
        <begin position="625"/>
        <end position="661"/>
    </location>
</feature>
<dbReference type="EMBL" id="DP000009">
    <property type="protein sequence ID" value="ABF95755.1"/>
    <property type="molecule type" value="Genomic_DNA"/>
</dbReference>
<name>Q10LY4_ORYSJ</name>
<evidence type="ECO:0000313" key="4">
    <source>
        <dbReference type="EMBL" id="ABF95755.1"/>
    </source>
</evidence>
<dbReference type="PANTHER" id="PTHR33223:SF11">
    <property type="entry name" value="ELEMENT PROTEIN, PUTATIVE-RELATED"/>
    <property type="match status" value="1"/>
</dbReference>
<dbReference type="Pfam" id="PF03732">
    <property type="entry name" value="Retrotrans_gag"/>
    <property type="match status" value="1"/>
</dbReference>
<feature type="compositionally biased region" description="Basic and acidic residues" evidence="1">
    <location>
        <begin position="641"/>
        <end position="653"/>
    </location>
</feature>
<protein>
    <submittedName>
        <fullName evidence="4">Retrotransposon protein, putative, Ty3-gypsy subclass</fullName>
    </submittedName>
</protein>
<reference evidence="4" key="2">
    <citation type="submission" date="2006-06" db="EMBL/GenBank/DDBJ databases">
        <authorList>
            <person name="Buell R."/>
            <person name="Wing R.A."/>
            <person name="McCombie W.A."/>
            <person name="Ouyang S."/>
        </authorList>
    </citation>
    <scope>NUCLEOTIDE SEQUENCE</scope>
</reference>
<proteinExistence type="predicted"/>
<dbReference type="InterPro" id="IPR036397">
    <property type="entry name" value="RNaseH_sf"/>
</dbReference>
<keyword evidence="2" id="KW-0812">Transmembrane</keyword>
<keyword evidence="2" id="KW-0472">Membrane</keyword>
<dbReference type="SUPFAM" id="SSF53098">
    <property type="entry name" value="Ribonuclease H-like"/>
    <property type="match status" value="1"/>
</dbReference>
<evidence type="ECO:0000256" key="1">
    <source>
        <dbReference type="SAM" id="MobiDB-lite"/>
    </source>
</evidence>
<dbReference type="InterPro" id="IPR005162">
    <property type="entry name" value="Retrotrans_gag_dom"/>
</dbReference>
<dbReference type="AlphaFoldDB" id="Q10LY4"/>
<evidence type="ECO:0000256" key="2">
    <source>
        <dbReference type="SAM" id="Phobius"/>
    </source>
</evidence>
<dbReference type="GO" id="GO:0003676">
    <property type="term" value="F:nucleic acid binding"/>
    <property type="evidence" value="ECO:0007669"/>
    <property type="project" value="InterPro"/>
</dbReference>
<feature type="region of interest" description="Disordered" evidence="1">
    <location>
        <begin position="677"/>
        <end position="718"/>
    </location>
</feature>
<accession>Q10LY4</accession>
<dbReference type="PANTHER" id="PTHR33223">
    <property type="entry name" value="CCHC-TYPE DOMAIN-CONTAINING PROTEIN"/>
    <property type="match status" value="1"/>
</dbReference>
<reference evidence="4" key="1">
    <citation type="journal article" date="2005" name="Genome Res.">
        <title>Sequence, annotation, and analysis of synteny between rice chromosome 3 and diverged grass species.</title>
        <authorList>
            <consortium name="Rice Chromosome 3 Sequencing Consortium"/>
            <person name="Buell C.R."/>
            <person name="Yuan Q."/>
            <person name="Ouyang S."/>
            <person name="Liu J."/>
            <person name="Zhu W."/>
            <person name="Wang A."/>
            <person name="Maiti R."/>
            <person name="Haas B."/>
            <person name="Wortman J."/>
            <person name="Pertea M."/>
            <person name="Jones K.M."/>
            <person name="Kim M."/>
            <person name="Overton L."/>
            <person name="Tsitrin T."/>
            <person name="Fadrosh D."/>
            <person name="Bera J."/>
            <person name="Weaver B."/>
            <person name="Jin S."/>
            <person name="Johri S."/>
            <person name="Reardon M."/>
            <person name="Webb K."/>
            <person name="Hill J."/>
            <person name="Moffat K."/>
            <person name="Tallon L."/>
            <person name="Van Aken S."/>
            <person name="Lewis M."/>
            <person name="Utterback T."/>
            <person name="Feldblyum T."/>
            <person name="Zismann V."/>
            <person name="Iobst S."/>
            <person name="Hsiao J."/>
            <person name="de Vazeille A.R."/>
            <person name="Salzberg S.L."/>
            <person name="White O."/>
            <person name="Fraser C."/>
            <person name="Yu Y."/>
            <person name="Kim H."/>
            <person name="Rambo T."/>
            <person name="Currie J."/>
            <person name="Collura K."/>
            <person name="Kernodle-Thompson S."/>
            <person name="Wei F."/>
            <person name="Kudrna K."/>
            <person name="Ammiraju J.S."/>
            <person name="Luo M."/>
            <person name="Goicoechea J.L."/>
            <person name="Wing R.A."/>
            <person name="Henry D."/>
            <person name="Oates R."/>
            <person name="Palmer M."/>
            <person name="Pries G."/>
            <person name="Saski C."/>
            <person name="Simmons J."/>
            <person name="Soderlund C."/>
            <person name="Nelson W."/>
            <person name="de la Bastide M."/>
            <person name="Spiegel L."/>
            <person name="Nascimento L."/>
            <person name="Huang E."/>
            <person name="Preston R."/>
            <person name="Zutavern T."/>
            <person name="Palmer L."/>
            <person name="O'Shaughnessy A."/>
            <person name="Dike S."/>
            <person name="McCombie W.R."/>
            <person name="Minx P."/>
            <person name="Cordum H."/>
            <person name="Wilson R."/>
            <person name="Jin W."/>
            <person name="Lee H.R."/>
            <person name="Jiang J."/>
            <person name="Jackson S."/>
        </authorList>
    </citation>
    <scope>NUCLEOTIDE SEQUENCE [LARGE SCALE GENOMIC DNA]</scope>
</reference>
<feature type="transmembrane region" description="Helical" evidence="2">
    <location>
        <begin position="1159"/>
        <end position="1176"/>
    </location>
</feature>
<feature type="compositionally biased region" description="Polar residues" evidence="1">
    <location>
        <begin position="701"/>
        <end position="713"/>
    </location>
</feature>
<gene>
    <name evidence="4" type="ordered locus">LOC_Os03g21290</name>
</gene>
<feature type="compositionally biased region" description="Pro residues" evidence="1">
    <location>
        <begin position="114"/>
        <end position="127"/>
    </location>
</feature>
<keyword evidence="2" id="KW-1133">Transmembrane helix</keyword>
<feature type="region of interest" description="Disordered" evidence="1">
    <location>
        <begin position="111"/>
        <end position="132"/>
    </location>
</feature>
<dbReference type="Gene3D" id="3.30.420.10">
    <property type="entry name" value="Ribonuclease H-like superfamily/Ribonuclease H"/>
    <property type="match status" value="1"/>
</dbReference>
<feature type="domain" description="Retrotransposon gag" evidence="3">
    <location>
        <begin position="211"/>
        <end position="303"/>
    </location>
</feature>
<sequence>MGDYTADYTGIGYMQNLANGMTGHDTGLTASYAGPDRALFWPDRTSYGRSDRTTNQGVSPSFHTITSSTDFNYYSSPVNTVSHAIPHIPNAYNDINRGYPPDTRYGQYNNIVPQQPPFRPPSPPPDPPKPETVEDWFRNTIRENFTKLRNRAREYQKPYPDFYDAVPYPPDYKIPKFTKFSGENSRTTYEHIDQFLAQCGRASSMNTCKLRLFSLSLSGTAFAWSTSLPENSIFSWAQLEQKFHDYFHTSETELRLSDLTSVRQKYNESVVDYIERFRDIKSRCFSLKITDKDLANIAYDGLLDSIKEKLNGQIFLDIDHVLHEALAQESRVDDNSLQASLDENAISCIAEPSDGSDCGNNLCNDAVTSIAEPNVDSDCLISLDDNAITNIAEPSIGSDCVTSLDNDGIVEPSNGSDCVASLENSIIENIAELNDGSDCITNKSEIALSPKTESQIGHVDVGKDNENVLRDSSEIESKIFMHTYQRLYPEYVDSVPYPQGFEEPNFTKFTGEDARTTMEHIGQFIDQCGKAGNDDLLKLKLFPLSLSNFASTWYSLLAPNSISTWSQMEHEFHGYFKDANLMEQRPIDTSSVTCETISVTSMPKTGIVSDPLLVSSIDVGKKKGKSVIIGDPRPKNRIKNAKAEDHKVTKDESSSSQKTKKPKLTFEMLMAKYKKGLAGQRFDNQTSDSKRPRSSRRKRFGQTSKQSKPSTIPTPYKPPVVMPWYPHPMSLFGYTFMYYMPWIPQPHMPYHRGWKQPPRTIPSQYNSRQDCFPQKNRSGRSKVKSVKKVWVRKEAKAPEVVAIKEKSQDVQVPTEDAAKTIQAEKTETNAVAVDIGGLTEPASQSNRQTTAEIAWRIPLIRVLKDPTLKVDRKIRRGSEACQWIGNVQLASTAVLNPIIKLWPFRGWVWDFIGQIYSSSSKGYWFVLIAMDYFTKWAEAVPLENITCTEQDDLSVEDYKTLMRSNFEDVIDKRLKILKDMKTLQDGVSREQLMGDSLKKYFLSIWFTYVHQKGRGSMCLHLNLAPMDEIGKNCQSLESVGFPSQGPVRPQRLGVAIVLVDLSRKVTNNLLLLDQTKTSTEPEAEAPALSFTPALTSADGAHQEPLVVATKNSIPRIAHMPMVPTRRLSCPEHFVTTSEGVHQLSRYSLADWFRNELGNGIWGSWIFLALSFVILGLNREIWRQPQILN</sequence>
<evidence type="ECO:0000259" key="3">
    <source>
        <dbReference type="Pfam" id="PF03732"/>
    </source>
</evidence>